<dbReference type="PANTHER" id="PTHR12185:SF14">
    <property type="entry name" value="CHOLESTEROL UPTAKE PROTEIN 1"/>
    <property type="match status" value="1"/>
</dbReference>
<accession>A0A8E0RNV2</accession>
<keyword evidence="5" id="KW-1133">Transmembrane helix</keyword>
<evidence type="ECO:0000256" key="5">
    <source>
        <dbReference type="ARBA" id="ARBA00022989"/>
    </source>
</evidence>
<comment type="similarity">
    <text evidence="2">Belongs to the SID1 family.</text>
</comment>
<dbReference type="AlphaFoldDB" id="A0A8E0RNV2"/>
<dbReference type="GO" id="GO:0005886">
    <property type="term" value="C:plasma membrane"/>
    <property type="evidence" value="ECO:0007669"/>
    <property type="project" value="TreeGrafter"/>
</dbReference>
<evidence type="ECO:0000313" key="9">
    <source>
        <dbReference type="Proteomes" id="UP000728185"/>
    </source>
</evidence>
<dbReference type="EMBL" id="LUCM01008319">
    <property type="protein sequence ID" value="KAA0188612.1"/>
    <property type="molecule type" value="Genomic_DNA"/>
</dbReference>
<dbReference type="PANTHER" id="PTHR12185">
    <property type="entry name" value="SID1 TRANSMEMBRANE FAMILY MEMEBER"/>
    <property type="match status" value="1"/>
</dbReference>
<reference evidence="8" key="1">
    <citation type="submission" date="2019-05" db="EMBL/GenBank/DDBJ databases">
        <title>Annotation for the trematode Fasciolopsis buski.</title>
        <authorList>
            <person name="Choi Y.-J."/>
        </authorList>
    </citation>
    <scope>NUCLEOTIDE SEQUENCE</scope>
    <source>
        <strain evidence="8">HT</strain>
        <tissue evidence="8">Whole worm</tissue>
    </source>
</reference>
<proteinExistence type="inferred from homology"/>
<dbReference type="InterPro" id="IPR025958">
    <property type="entry name" value="SID1_TM_fam"/>
</dbReference>
<evidence type="ECO:0000256" key="3">
    <source>
        <dbReference type="ARBA" id="ARBA00022692"/>
    </source>
</evidence>
<dbReference type="GO" id="GO:0051033">
    <property type="term" value="F:RNA transmembrane transporter activity"/>
    <property type="evidence" value="ECO:0007669"/>
    <property type="project" value="TreeGrafter"/>
</dbReference>
<sequence length="277" mass="31978">MEYEFSLNDTSVQEYVIRVHVLNSQPQKNFPILIVIKQQQQVLSFEVPVVVNEVIKHANVSRTLCPIRVDPDDAAKLTIGISSFAPEPITYMVRAEWVRDFDLNLSETRGLQIYPAQPMLLRYRFTQSSDSVAVRIVSPDDVCMTFSLQPIQCPWDPGMRFGREQGPYQTVTSLGVISINVMSIKLQYEEGFFVLLTLEPTDYLCKGIEKLIPIPVGQYRRIEPNNRTKSVRITLQPTPNRKSKRCMYVLLIHELCFSISFAEFFRPYFNLQIMKIC</sequence>
<evidence type="ECO:0000313" key="8">
    <source>
        <dbReference type="EMBL" id="KAA0188612.1"/>
    </source>
</evidence>
<evidence type="ECO:0000256" key="7">
    <source>
        <dbReference type="ARBA" id="ARBA00023180"/>
    </source>
</evidence>
<comment type="subcellular location">
    <subcellularLocation>
        <location evidence="1">Membrane</location>
        <topology evidence="1">Multi-pass membrane protein</topology>
    </subcellularLocation>
</comment>
<keyword evidence="3" id="KW-0812">Transmembrane</keyword>
<keyword evidence="4" id="KW-0732">Signal</keyword>
<dbReference type="Pfam" id="PF13965">
    <property type="entry name" value="SID-1_RNA_chan"/>
    <property type="match status" value="1"/>
</dbReference>
<evidence type="ECO:0000256" key="1">
    <source>
        <dbReference type="ARBA" id="ARBA00004141"/>
    </source>
</evidence>
<gene>
    <name evidence="8" type="ORF">FBUS_00095</name>
</gene>
<comment type="caution">
    <text evidence="8">The sequence shown here is derived from an EMBL/GenBank/DDBJ whole genome shotgun (WGS) entry which is preliminary data.</text>
</comment>
<keyword evidence="7" id="KW-0325">Glycoprotein</keyword>
<keyword evidence="6" id="KW-0472">Membrane</keyword>
<dbReference type="GO" id="GO:0005764">
    <property type="term" value="C:lysosome"/>
    <property type="evidence" value="ECO:0007669"/>
    <property type="project" value="TreeGrafter"/>
</dbReference>
<evidence type="ECO:0000256" key="6">
    <source>
        <dbReference type="ARBA" id="ARBA00023136"/>
    </source>
</evidence>
<evidence type="ECO:0000256" key="4">
    <source>
        <dbReference type="ARBA" id="ARBA00022729"/>
    </source>
</evidence>
<keyword evidence="9" id="KW-1185">Reference proteome</keyword>
<dbReference type="OrthoDB" id="416618at2759"/>
<protein>
    <submittedName>
        <fullName evidence="8">SID-1 A</fullName>
    </submittedName>
</protein>
<evidence type="ECO:0000256" key="2">
    <source>
        <dbReference type="ARBA" id="ARBA00006618"/>
    </source>
</evidence>
<dbReference type="GO" id="GO:0003725">
    <property type="term" value="F:double-stranded RNA binding"/>
    <property type="evidence" value="ECO:0007669"/>
    <property type="project" value="TreeGrafter"/>
</dbReference>
<name>A0A8E0RNV2_9TREM</name>
<organism evidence="8 9">
    <name type="scientific">Fasciolopsis buskii</name>
    <dbReference type="NCBI Taxonomy" id="27845"/>
    <lineage>
        <taxon>Eukaryota</taxon>
        <taxon>Metazoa</taxon>
        <taxon>Spiralia</taxon>
        <taxon>Lophotrochozoa</taxon>
        <taxon>Platyhelminthes</taxon>
        <taxon>Trematoda</taxon>
        <taxon>Digenea</taxon>
        <taxon>Plagiorchiida</taxon>
        <taxon>Echinostomata</taxon>
        <taxon>Echinostomatoidea</taxon>
        <taxon>Fasciolidae</taxon>
        <taxon>Fasciolopsis</taxon>
    </lineage>
</organism>
<dbReference type="Proteomes" id="UP000728185">
    <property type="component" value="Unassembled WGS sequence"/>
</dbReference>